<keyword evidence="5" id="KW-0479">Metal-binding</keyword>
<evidence type="ECO:0000256" key="6">
    <source>
        <dbReference type="ARBA" id="ARBA00022801"/>
    </source>
</evidence>
<dbReference type="Proteomes" id="UP000323000">
    <property type="component" value="Chromosome 11"/>
</dbReference>
<keyword evidence="6" id="KW-0378">Hydrolase</keyword>
<dbReference type="PANTHER" id="PTHR22930">
    <property type="match status" value="1"/>
</dbReference>
<accession>A0A5C7H1M7</accession>
<evidence type="ECO:0000256" key="1">
    <source>
        <dbReference type="ARBA" id="ARBA00001968"/>
    </source>
</evidence>
<dbReference type="PANTHER" id="PTHR22930:SF273">
    <property type="entry name" value="NUCLEASE HARBI1"/>
    <property type="match status" value="1"/>
</dbReference>
<dbReference type="EMBL" id="VAHF01000011">
    <property type="protein sequence ID" value="TXG50878.1"/>
    <property type="molecule type" value="Genomic_DNA"/>
</dbReference>
<dbReference type="GO" id="GO:0004518">
    <property type="term" value="F:nuclease activity"/>
    <property type="evidence" value="ECO:0007669"/>
    <property type="project" value="UniProtKB-KW"/>
</dbReference>
<dbReference type="InterPro" id="IPR058353">
    <property type="entry name" value="DUF8040"/>
</dbReference>
<comment type="cofactor">
    <cofactor evidence="1">
        <name>a divalent metal cation</name>
        <dbReference type="ChEBI" id="CHEBI:60240"/>
    </cofactor>
</comment>
<dbReference type="InterPro" id="IPR027806">
    <property type="entry name" value="HARBI1_dom"/>
</dbReference>
<keyword evidence="12" id="KW-1185">Reference proteome</keyword>
<evidence type="ECO:0000256" key="5">
    <source>
        <dbReference type="ARBA" id="ARBA00022723"/>
    </source>
</evidence>
<reference evidence="12" key="1">
    <citation type="journal article" date="2019" name="Gigascience">
        <title>De novo genome assembly of the endangered Acer yangbiense, a plant species with extremely small populations endemic to Yunnan Province, China.</title>
        <authorList>
            <person name="Yang J."/>
            <person name="Wariss H.M."/>
            <person name="Tao L."/>
            <person name="Zhang R."/>
            <person name="Yun Q."/>
            <person name="Hollingsworth P."/>
            <person name="Dao Z."/>
            <person name="Luo G."/>
            <person name="Guo H."/>
            <person name="Ma Y."/>
            <person name="Sun W."/>
        </authorList>
    </citation>
    <scope>NUCLEOTIDE SEQUENCE [LARGE SCALE GENOMIC DNA]</scope>
    <source>
        <strain evidence="12">cv. Malutang</strain>
    </source>
</reference>
<organism evidence="11 12">
    <name type="scientific">Acer yangbiense</name>
    <dbReference type="NCBI Taxonomy" id="1000413"/>
    <lineage>
        <taxon>Eukaryota</taxon>
        <taxon>Viridiplantae</taxon>
        <taxon>Streptophyta</taxon>
        <taxon>Embryophyta</taxon>
        <taxon>Tracheophyta</taxon>
        <taxon>Spermatophyta</taxon>
        <taxon>Magnoliopsida</taxon>
        <taxon>eudicotyledons</taxon>
        <taxon>Gunneridae</taxon>
        <taxon>Pentapetalae</taxon>
        <taxon>rosids</taxon>
        <taxon>malvids</taxon>
        <taxon>Sapindales</taxon>
        <taxon>Sapindaceae</taxon>
        <taxon>Hippocastanoideae</taxon>
        <taxon>Acereae</taxon>
        <taxon>Acer</taxon>
    </lineage>
</organism>
<name>A0A5C7H1M7_9ROSI</name>
<evidence type="ECO:0000256" key="3">
    <source>
        <dbReference type="ARBA" id="ARBA00006958"/>
    </source>
</evidence>
<feature type="domain" description="DUF8040" evidence="10">
    <location>
        <begin position="26"/>
        <end position="112"/>
    </location>
</feature>
<dbReference type="Pfam" id="PF13359">
    <property type="entry name" value="DDE_Tnp_4"/>
    <property type="match status" value="1"/>
</dbReference>
<evidence type="ECO:0000313" key="12">
    <source>
        <dbReference type="Proteomes" id="UP000323000"/>
    </source>
</evidence>
<dbReference type="GO" id="GO:0016787">
    <property type="term" value="F:hydrolase activity"/>
    <property type="evidence" value="ECO:0007669"/>
    <property type="project" value="UniProtKB-KW"/>
</dbReference>
<evidence type="ECO:0000259" key="10">
    <source>
        <dbReference type="Pfam" id="PF26138"/>
    </source>
</evidence>
<protein>
    <submittedName>
        <fullName evidence="11">Uncharacterized protein</fullName>
    </submittedName>
</protein>
<sequence>MESSDDERDGVYGNNIPKGLSHNVASNGTKFVDEVLNGHSERCLENFRMDKPVFYKLCDILQAKGLLRHTTRIKIEEQLAIFMFIIGHNLRTRAVQELFRYSGETISRHFNKDCVGAVDGIHIPVMVGVDEQGPFRSRNGLLSQNVLAACSFDLKFHYVLAGWEGSASDLRVLNSALTRRNKLQVPEGKYYLLDNKYANMPGFISPYQDVPYHSNQIPSGYHPQDAKELFNQRLSLARSATDRIFGALKERFPILMSAPPYPLQTQVKLVVVACALHNFIRREKPDDWIFRMYEQDMSFQMDESMPPLEAEQPLMHDAAQVLDISFQPDQLDLTSQLRDSIAAEMWDDYITHSTGSFFHDRSTTLGTLMGVSFPAITFRAPSQSRDGHVTANAAGGGVSGTRSKNKNKNKKKKRGVAAPDVSSARRRWRWWRMCSDDCDAKPASLGEFLEVERRFGDSAFFEAAADELEGVVVVRAEEEQPPRNGRVLFADGRVLPPAPSDGGDDDDETSSTAEVLCKFPVSITNICR</sequence>
<gene>
    <name evidence="11" type="ORF">EZV62_023402</name>
</gene>
<comment type="similarity">
    <text evidence="3">Belongs to the HARBI1 family.</text>
</comment>
<dbReference type="Pfam" id="PF26138">
    <property type="entry name" value="DUF8040"/>
    <property type="match status" value="1"/>
</dbReference>
<evidence type="ECO:0000256" key="2">
    <source>
        <dbReference type="ARBA" id="ARBA00004123"/>
    </source>
</evidence>
<dbReference type="GO" id="GO:0005634">
    <property type="term" value="C:nucleus"/>
    <property type="evidence" value="ECO:0007669"/>
    <property type="project" value="UniProtKB-SubCell"/>
</dbReference>
<dbReference type="AlphaFoldDB" id="A0A5C7H1M7"/>
<feature type="compositionally biased region" description="Basic residues" evidence="8">
    <location>
        <begin position="403"/>
        <end position="415"/>
    </location>
</feature>
<dbReference type="OrthoDB" id="1851308at2759"/>
<comment type="caution">
    <text evidence="11">The sequence shown here is derived from an EMBL/GenBank/DDBJ whole genome shotgun (WGS) entry which is preliminary data.</text>
</comment>
<keyword evidence="4" id="KW-0540">Nuclease</keyword>
<comment type="subcellular location">
    <subcellularLocation>
        <location evidence="2">Nucleus</location>
    </subcellularLocation>
</comment>
<feature type="region of interest" description="Disordered" evidence="8">
    <location>
        <begin position="490"/>
        <end position="511"/>
    </location>
</feature>
<evidence type="ECO:0000256" key="7">
    <source>
        <dbReference type="ARBA" id="ARBA00023242"/>
    </source>
</evidence>
<feature type="region of interest" description="Disordered" evidence="8">
    <location>
        <begin position="384"/>
        <end position="421"/>
    </location>
</feature>
<evidence type="ECO:0000256" key="8">
    <source>
        <dbReference type="SAM" id="MobiDB-lite"/>
    </source>
</evidence>
<evidence type="ECO:0000313" key="11">
    <source>
        <dbReference type="EMBL" id="TXG50878.1"/>
    </source>
</evidence>
<evidence type="ECO:0000259" key="9">
    <source>
        <dbReference type="Pfam" id="PF13359"/>
    </source>
</evidence>
<proteinExistence type="inferred from homology"/>
<feature type="domain" description="DDE Tnp4" evidence="9">
    <location>
        <begin position="118"/>
        <end position="278"/>
    </location>
</feature>
<keyword evidence="7" id="KW-0539">Nucleus</keyword>
<dbReference type="InterPro" id="IPR045249">
    <property type="entry name" value="HARBI1-like"/>
</dbReference>
<evidence type="ECO:0000256" key="4">
    <source>
        <dbReference type="ARBA" id="ARBA00022722"/>
    </source>
</evidence>
<dbReference type="GO" id="GO:0046872">
    <property type="term" value="F:metal ion binding"/>
    <property type="evidence" value="ECO:0007669"/>
    <property type="project" value="UniProtKB-KW"/>
</dbReference>